<evidence type="ECO:0000313" key="3">
    <source>
        <dbReference type="Proteomes" id="UP000265768"/>
    </source>
</evidence>
<keyword evidence="1" id="KW-1133">Transmembrane helix</keyword>
<evidence type="ECO:0000256" key="1">
    <source>
        <dbReference type="SAM" id="Phobius"/>
    </source>
</evidence>
<sequence length="113" mass="11883">MAAPVRGNPRFARYLAANQINSTGTAMATGAVAFAVLQSGGGAAGIAMTFMGQMLAGIVMLPFSGTVADRLPRVRVIVVVQIVVGLLVAAEAAWGSCRWPCPAWRWPRARPCR</sequence>
<accession>A0A3A4B3F2</accession>
<evidence type="ECO:0000313" key="2">
    <source>
        <dbReference type="EMBL" id="RJL35691.1"/>
    </source>
</evidence>
<dbReference type="InterPro" id="IPR036259">
    <property type="entry name" value="MFS_trans_sf"/>
</dbReference>
<feature type="transmembrane region" description="Helical" evidence="1">
    <location>
        <begin position="43"/>
        <end position="64"/>
    </location>
</feature>
<dbReference type="SUPFAM" id="SSF103473">
    <property type="entry name" value="MFS general substrate transporter"/>
    <property type="match status" value="1"/>
</dbReference>
<keyword evidence="1" id="KW-0812">Transmembrane</keyword>
<protein>
    <recommendedName>
        <fullName evidence="4">MFS transporter</fullName>
    </recommendedName>
</protein>
<reference evidence="2 3" key="1">
    <citation type="submission" date="2018-09" db="EMBL/GenBank/DDBJ databases">
        <title>YIM 75507 draft genome.</title>
        <authorList>
            <person name="Tang S."/>
            <person name="Feng Y."/>
        </authorList>
    </citation>
    <scope>NUCLEOTIDE SEQUENCE [LARGE SCALE GENOMIC DNA]</scope>
    <source>
        <strain evidence="2 3">YIM 75507</strain>
    </source>
</reference>
<name>A0A3A4B3F2_9ACTN</name>
<keyword evidence="3" id="KW-1185">Reference proteome</keyword>
<proteinExistence type="predicted"/>
<feature type="transmembrane region" description="Helical" evidence="1">
    <location>
        <begin position="76"/>
        <end position="95"/>
    </location>
</feature>
<feature type="transmembrane region" description="Helical" evidence="1">
    <location>
        <begin position="20"/>
        <end position="37"/>
    </location>
</feature>
<dbReference type="AlphaFoldDB" id="A0A3A4B3F2"/>
<keyword evidence="1" id="KW-0472">Membrane</keyword>
<dbReference type="EMBL" id="QZEY01000001">
    <property type="protein sequence ID" value="RJL35691.1"/>
    <property type="molecule type" value="Genomic_DNA"/>
</dbReference>
<organism evidence="2 3">
    <name type="scientific">Bailinhaonella thermotolerans</name>
    <dbReference type="NCBI Taxonomy" id="1070861"/>
    <lineage>
        <taxon>Bacteria</taxon>
        <taxon>Bacillati</taxon>
        <taxon>Actinomycetota</taxon>
        <taxon>Actinomycetes</taxon>
        <taxon>Streptosporangiales</taxon>
        <taxon>Streptosporangiaceae</taxon>
        <taxon>Bailinhaonella</taxon>
    </lineage>
</organism>
<gene>
    <name evidence="2" type="ORF">D5H75_02585</name>
</gene>
<evidence type="ECO:0008006" key="4">
    <source>
        <dbReference type="Google" id="ProtNLM"/>
    </source>
</evidence>
<dbReference type="Proteomes" id="UP000265768">
    <property type="component" value="Unassembled WGS sequence"/>
</dbReference>
<comment type="caution">
    <text evidence="2">The sequence shown here is derived from an EMBL/GenBank/DDBJ whole genome shotgun (WGS) entry which is preliminary data.</text>
</comment>